<evidence type="ECO:0000313" key="3">
    <source>
        <dbReference type="Proteomes" id="UP000290365"/>
    </source>
</evidence>
<dbReference type="RefSeq" id="WP_129892797.1">
    <property type="nucleotide sequence ID" value="NZ_CP035758.1"/>
</dbReference>
<dbReference type="AlphaFoldDB" id="A0A4P6K2M5"/>
<dbReference type="OrthoDB" id="285435at2"/>
<dbReference type="Gene3D" id="2.10.109.10">
    <property type="entry name" value="Umud Fragment, subunit A"/>
    <property type="match status" value="1"/>
</dbReference>
<protein>
    <recommendedName>
        <fullName evidence="1">Peptidase S24/S26A/S26B/S26C domain-containing protein</fullName>
    </recommendedName>
</protein>
<evidence type="ECO:0000259" key="1">
    <source>
        <dbReference type="Pfam" id="PF00717"/>
    </source>
</evidence>
<organism evidence="2 3">
    <name type="scientific">Ktedonosporobacter rubrisoli</name>
    <dbReference type="NCBI Taxonomy" id="2509675"/>
    <lineage>
        <taxon>Bacteria</taxon>
        <taxon>Bacillati</taxon>
        <taxon>Chloroflexota</taxon>
        <taxon>Ktedonobacteria</taxon>
        <taxon>Ktedonobacterales</taxon>
        <taxon>Ktedonosporobacteraceae</taxon>
        <taxon>Ktedonosporobacter</taxon>
    </lineage>
</organism>
<sequence length="188" mass="21139">MQQASAEPGIPDILTHMSIEAVKQGNSLWFRVVSNSMAPLIRCGDCVYISSALAEELQTGAIAAFTTPQGLVIHRIVRSKQNTATIRLLQMSDVELRPSWITASSLRGRVTLIQRGELYINLERPLARCYSAIAARLRYRFYRMHSFRSLRLVAHICSRLVAYLLCQRLCSQCSLADAYQPHSAIKTK</sequence>
<evidence type="ECO:0000313" key="2">
    <source>
        <dbReference type="EMBL" id="QBD81736.1"/>
    </source>
</evidence>
<dbReference type="InterPro" id="IPR015927">
    <property type="entry name" value="Peptidase_S24_S26A/B/C"/>
</dbReference>
<keyword evidence="3" id="KW-1185">Reference proteome</keyword>
<dbReference type="EMBL" id="CP035758">
    <property type="protein sequence ID" value="QBD81736.1"/>
    <property type="molecule type" value="Genomic_DNA"/>
</dbReference>
<accession>A0A4P6K2M5</accession>
<reference evidence="2 3" key="1">
    <citation type="submission" date="2019-01" db="EMBL/GenBank/DDBJ databases">
        <title>Ktedonosporobacter rubrisoli SCAWS-G2.</title>
        <authorList>
            <person name="Huang Y."/>
            <person name="Yan B."/>
        </authorList>
    </citation>
    <scope>NUCLEOTIDE SEQUENCE [LARGE SCALE GENOMIC DNA]</scope>
    <source>
        <strain evidence="2 3">SCAWS-G2</strain>
    </source>
</reference>
<feature type="domain" description="Peptidase S24/S26A/S26B/S26C" evidence="1">
    <location>
        <begin position="22"/>
        <end position="82"/>
    </location>
</feature>
<dbReference type="SUPFAM" id="SSF51306">
    <property type="entry name" value="LexA/Signal peptidase"/>
    <property type="match status" value="1"/>
</dbReference>
<dbReference type="InterPro" id="IPR036286">
    <property type="entry name" value="LexA/Signal_pep-like_sf"/>
</dbReference>
<dbReference type="Proteomes" id="UP000290365">
    <property type="component" value="Chromosome"/>
</dbReference>
<proteinExistence type="predicted"/>
<name>A0A4P6K2M5_KTERU</name>
<dbReference type="KEGG" id="kbs:EPA93_39505"/>
<dbReference type="CDD" id="cd06462">
    <property type="entry name" value="Peptidase_S24_S26"/>
    <property type="match status" value="1"/>
</dbReference>
<gene>
    <name evidence="2" type="ORF">EPA93_39505</name>
</gene>
<dbReference type="Pfam" id="PF00717">
    <property type="entry name" value="Peptidase_S24"/>
    <property type="match status" value="1"/>
</dbReference>